<evidence type="ECO:0000313" key="1">
    <source>
        <dbReference type="EMBL" id="QHT36141.1"/>
    </source>
</evidence>
<sequence>MSRPAVPTNLSGGFGGYLREPIKGPLSTNQYPGIVSTNNLGVLFGIRPTPLQFYPMQEPIYADMNTNARAQYRRALAHPVREQFISREQQQIESPTVTKNLISAGRSYQVSQNFNYIQPMQSSMYINAKKGYAVGKSSYKVGLPTAAPISTKSYFPTEMRTSLRRVRSGGCVAPKKKGAIENTSLTNGQVCSWGSIPRSTY</sequence>
<dbReference type="AlphaFoldDB" id="A0A6C0F5K3"/>
<proteinExistence type="predicted"/>
<name>A0A6C0F5K3_9ZZZZ</name>
<protein>
    <submittedName>
        <fullName evidence="1">Uncharacterized protein</fullName>
    </submittedName>
</protein>
<dbReference type="EMBL" id="MN739031">
    <property type="protein sequence ID" value="QHT36141.1"/>
    <property type="molecule type" value="Genomic_DNA"/>
</dbReference>
<accession>A0A6C0F5K3</accession>
<reference evidence="1" key="1">
    <citation type="journal article" date="2020" name="Nature">
        <title>Giant virus diversity and host interactions through global metagenomics.</title>
        <authorList>
            <person name="Schulz F."/>
            <person name="Roux S."/>
            <person name="Paez-Espino D."/>
            <person name="Jungbluth S."/>
            <person name="Walsh D.A."/>
            <person name="Denef V.J."/>
            <person name="McMahon K.D."/>
            <person name="Konstantinidis K.T."/>
            <person name="Eloe-Fadrosh E.A."/>
            <person name="Kyrpides N.C."/>
            <person name="Woyke T."/>
        </authorList>
    </citation>
    <scope>NUCLEOTIDE SEQUENCE</scope>
    <source>
        <strain evidence="1">GVMAG-M-3300009182-46</strain>
    </source>
</reference>
<organism evidence="1">
    <name type="scientific">viral metagenome</name>
    <dbReference type="NCBI Taxonomy" id="1070528"/>
    <lineage>
        <taxon>unclassified sequences</taxon>
        <taxon>metagenomes</taxon>
        <taxon>organismal metagenomes</taxon>
    </lineage>
</organism>